<protein>
    <submittedName>
        <fullName evidence="8">Chromate transporter</fullName>
    </submittedName>
</protein>
<dbReference type="AlphaFoldDB" id="A0A4S3BAB8"/>
<feature type="transmembrane region" description="Helical" evidence="7">
    <location>
        <begin position="126"/>
        <end position="149"/>
    </location>
</feature>
<evidence type="ECO:0000256" key="3">
    <source>
        <dbReference type="ARBA" id="ARBA00022475"/>
    </source>
</evidence>
<evidence type="ECO:0000256" key="2">
    <source>
        <dbReference type="ARBA" id="ARBA00005262"/>
    </source>
</evidence>
<dbReference type="GO" id="GO:0005886">
    <property type="term" value="C:plasma membrane"/>
    <property type="evidence" value="ECO:0007669"/>
    <property type="project" value="UniProtKB-SubCell"/>
</dbReference>
<dbReference type="Pfam" id="PF02417">
    <property type="entry name" value="Chromate_transp"/>
    <property type="match status" value="1"/>
</dbReference>
<dbReference type="InterPro" id="IPR052518">
    <property type="entry name" value="CHR_Transporter"/>
</dbReference>
<keyword evidence="6 7" id="KW-0472">Membrane</keyword>
<keyword evidence="4 7" id="KW-0812">Transmembrane</keyword>
<comment type="similarity">
    <text evidence="2">Belongs to the chromate ion transporter (CHR) (TC 2.A.51) family.</text>
</comment>
<proteinExistence type="inferred from homology"/>
<sequence>MYYQSYYTNAILSAGGFDMKKNIILLKVYLMAGTFTFSGGMAMLTLIENELSEKRDLISKEDLHEYTTLSQVFPGVIALTNACFVGRKVNGWSGMFFAGFGAILPAYLLMSLATFFYQFIPANGPMFQVLVAVRATSASFLFITCYSLTQFNIHNKRSLMLALLAFTLTFFQIISAPFLIILGVAGGIISKLSKERKNK</sequence>
<evidence type="ECO:0000256" key="6">
    <source>
        <dbReference type="ARBA" id="ARBA00023136"/>
    </source>
</evidence>
<keyword evidence="5 7" id="KW-1133">Transmembrane helix</keyword>
<evidence type="ECO:0000256" key="7">
    <source>
        <dbReference type="SAM" id="Phobius"/>
    </source>
</evidence>
<dbReference type="OrthoDB" id="9027281at2"/>
<evidence type="ECO:0000256" key="1">
    <source>
        <dbReference type="ARBA" id="ARBA00004651"/>
    </source>
</evidence>
<organism evidence="8 9">
    <name type="scientific">Vagococcus silagei</name>
    <dbReference type="NCBI Taxonomy" id="2508885"/>
    <lineage>
        <taxon>Bacteria</taxon>
        <taxon>Bacillati</taxon>
        <taxon>Bacillota</taxon>
        <taxon>Bacilli</taxon>
        <taxon>Lactobacillales</taxon>
        <taxon>Enterococcaceae</taxon>
        <taxon>Vagococcus</taxon>
    </lineage>
</organism>
<feature type="transmembrane region" description="Helical" evidence="7">
    <location>
        <begin position="161"/>
        <end position="189"/>
    </location>
</feature>
<dbReference type="GO" id="GO:0015109">
    <property type="term" value="F:chromate transmembrane transporter activity"/>
    <property type="evidence" value="ECO:0007669"/>
    <property type="project" value="InterPro"/>
</dbReference>
<comment type="subcellular location">
    <subcellularLocation>
        <location evidence="1">Cell membrane</location>
        <topology evidence="1">Multi-pass membrane protein</topology>
    </subcellularLocation>
</comment>
<evidence type="ECO:0000256" key="4">
    <source>
        <dbReference type="ARBA" id="ARBA00022692"/>
    </source>
</evidence>
<dbReference type="PANTHER" id="PTHR43663">
    <property type="entry name" value="CHROMATE TRANSPORT PROTEIN-RELATED"/>
    <property type="match status" value="1"/>
</dbReference>
<name>A0A4S3BAB8_9ENTE</name>
<dbReference type="Proteomes" id="UP000310506">
    <property type="component" value="Unassembled WGS sequence"/>
</dbReference>
<evidence type="ECO:0000313" key="9">
    <source>
        <dbReference type="Proteomes" id="UP000310506"/>
    </source>
</evidence>
<keyword evidence="3" id="KW-1003">Cell membrane</keyword>
<gene>
    <name evidence="8" type="ORF">ESZ54_00115</name>
</gene>
<keyword evidence="9" id="KW-1185">Reference proteome</keyword>
<reference evidence="8 9" key="1">
    <citation type="submission" date="2019-01" db="EMBL/GenBank/DDBJ databases">
        <title>Vagococcus silagei sp. nov. isolated from brewer's grain.</title>
        <authorList>
            <person name="Guu J.-R."/>
        </authorList>
    </citation>
    <scope>NUCLEOTIDE SEQUENCE [LARGE SCALE GENOMIC DNA]</scope>
    <source>
        <strain evidence="8 9">2B-2</strain>
    </source>
</reference>
<comment type="caution">
    <text evidence="8">The sequence shown here is derived from an EMBL/GenBank/DDBJ whole genome shotgun (WGS) entry which is preliminary data.</text>
</comment>
<feature type="transmembrane region" description="Helical" evidence="7">
    <location>
        <begin position="28"/>
        <end position="47"/>
    </location>
</feature>
<evidence type="ECO:0000313" key="8">
    <source>
        <dbReference type="EMBL" id="THB62255.1"/>
    </source>
</evidence>
<dbReference type="PANTHER" id="PTHR43663:SF1">
    <property type="entry name" value="CHROMATE TRANSPORTER"/>
    <property type="match status" value="1"/>
</dbReference>
<evidence type="ECO:0000256" key="5">
    <source>
        <dbReference type="ARBA" id="ARBA00022989"/>
    </source>
</evidence>
<dbReference type="InterPro" id="IPR003370">
    <property type="entry name" value="Chromate_transpt"/>
</dbReference>
<feature type="transmembrane region" description="Helical" evidence="7">
    <location>
        <begin position="96"/>
        <end position="120"/>
    </location>
</feature>
<dbReference type="EMBL" id="SDGV01000001">
    <property type="protein sequence ID" value="THB62255.1"/>
    <property type="molecule type" value="Genomic_DNA"/>
</dbReference>
<accession>A0A4S3BAB8</accession>